<sequence>MTIFFTKGLLLVFALFLGHTLSGQANFTGNFEPNVAMNYKVATNYKHIFQITQRSTIYDEKLQLRARQLEISHFSELKIAYNQSIALGLLYQFREAFDGAENELRFTQQYDINHKRGSLRFGERLRAEQRIRPSLTTHRFRYRLAMDLPISGEKLDVGEPYFVVSTESLLSVASGKSSQFDQRLTVNIGWLVNHTIKLEVGTQYRIVNYTQSIENALLLLTSLVLSL</sequence>
<keyword evidence="1" id="KW-0732">Signal</keyword>
<evidence type="ECO:0000313" key="2">
    <source>
        <dbReference type="EMBL" id="SDD84434.1"/>
    </source>
</evidence>
<dbReference type="RefSeq" id="WP_175455242.1">
    <property type="nucleotide sequence ID" value="NZ_FNAO01000002.1"/>
</dbReference>
<name>A0A1G6Y1R0_9FLAO</name>
<dbReference type="EMBL" id="FNAO01000002">
    <property type="protein sequence ID" value="SDD84434.1"/>
    <property type="molecule type" value="Genomic_DNA"/>
</dbReference>
<dbReference type="Pfam" id="PF10677">
    <property type="entry name" value="DUF2490"/>
    <property type="match status" value="1"/>
</dbReference>
<dbReference type="Proteomes" id="UP000199109">
    <property type="component" value="Unassembled WGS sequence"/>
</dbReference>
<evidence type="ECO:0000313" key="3">
    <source>
        <dbReference type="Proteomes" id="UP000199109"/>
    </source>
</evidence>
<keyword evidence="3" id="KW-1185">Reference proteome</keyword>
<dbReference type="STRING" id="641691.SAMN05421636_10287"/>
<evidence type="ECO:0008006" key="4">
    <source>
        <dbReference type="Google" id="ProtNLM"/>
    </source>
</evidence>
<feature type="signal peptide" evidence="1">
    <location>
        <begin position="1"/>
        <end position="25"/>
    </location>
</feature>
<protein>
    <recommendedName>
        <fullName evidence="4">DUF2490 domain-containing protein</fullName>
    </recommendedName>
</protein>
<gene>
    <name evidence="2" type="ORF">SAMN05421636_10287</name>
</gene>
<reference evidence="2 3" key="1">
    <citation type="submission" date="2016-10" db="EMBL/GenBank/DDBJ databases">
        <authorList>
            <person name="de Groot N.N."/>
        </authorList>
    </citation>
    <scope>NUCLEOTIDE SEQUENCE [LARGE SCALE GENOMIC DNA]</scope>
    <source>
        <strain evidence="2 3">DSM 23421</strain>
    </source>
</reference>
<feature type="chain" id="PRO_5011758223" description="DUF2490 domain-containing protein" evidence="1">
    <location>
        <begin position="26"/>
        <end position="227"/>
    </location>
</feature>
<proteinExistence type="predicted"/>
<evidence type="ECO:0000256" key="1">
    <source>
        <dbReference type="SAM" id="SignalP"/>
    </source>
</evidence>
<accession>A0A1G6Y1R0</accession>
<organism evidence="2 3">
    <name type="scientific">Pricia antarctica</name>
    <dbReference type="NCBI Taxonomy" id="641691"/>
    <lineage>
        <taxon>Bacteria</taxon>
        <taxon>Pseudomonadati</taxon>
        <taxon>Bacteroidota</taxon>
        <taxon>Flavobacteriia</taxon>
        <taxon>Flavobacteriales</taxon>
        <taxon>Flavobacteriaceae</taxon>
        <taxon>Pricia</taxon>
    </lineage>
</organism>
<dbReference type="AlphaFoldDB" id="A0A1G6Y1R0"/>
<dbReference type="InterPro" id="IPR019619">
    <property type="entry name" value="DUF2490"/>
</dbReference>